<organism evidence="2 3">
    <name type="scientific">Exidia glandulosa HHB12029</name>
    <dbReference type="NCBI Taxonomy" id="1314781"/>
    <lineage>
        <taxon>Eukaryota</taxon>
        <taxon>Fungi</taxon>
        <taxon>Dikarya</taxon>
        <taxon>Basidiomycota</taxon>
        <taxon>Agaricomycotina</taxon>
        <taxon>Agaricomycetes</taxon>
        <taxon>Auriculariales</taxon>
        <taxon>Exidiaceae</taxon>
        <taxon>Exidia</taxon>
    </lineage>
</organism>
<dbReference type="OrthoDB" id="4121058at2759"/>
<proteinExistence type="predicted"/>
<dbReference type="EMBL" id="KV425970">
    <property type="protein sequence ID" value="KZV94555.1"/>
    <property type="molecule type" value="Genomic_DNA"/>
</dbReference>
<feature type="region of interest" description="Disordered" evidence="1">
    <location>
        <begin position="563"/>
        <end position="590"/>
    </location>
</feature>
<feature type="region of interest" description="Disordered" evidence="1">
    <location>
        <begin position="52"/>
        <end position="77"/>
    </location>
</feature>
<feature type="compositionally biased region" description="Acidic residues" evidence="1">
    <location>
        <begin position="378"/>
        <end position="397"/>
    </location>
</feature>
<evidence type="ECO:0000313" key="2">
    <source>
        <dbReference type="EMBL" id="KZV94555.1"/>
    </source>
</evidence>
<name>A0A165JA65_EXIGL</name>
<protein>
    <submittedName>
        <fullName evidence="2">Uncharacterized protein</fullName>
    </submittedName>
</protein>
<keyword evidence="3" id="KW-1185">Reference proteome</keyword>
<feature type="region of interest" description="Disordered" evidence="1">
    <location>
        <begin position="370"/>
        <end position="409"/>
    </location>
</feature>
<reference evidence="2 3" key="1">
    <citation type="journal article" date="2016" name="Mol. Biol. Evol.">
        <title>Comparative Genomics of Early-Diverging Mushroom-Forming Fungi Provides Insights into the Origins of Lignocellulose Decay Capabilities.</title>
        <authorList>
            <person name="Nagy L.G."/>
            <person name="Riley R."/>
            <person name="Tritt A."/>
            <person name="Adam C."/>
            <person name="Daum C."/>
            <person name="Floudas D."/>
            <person name="Sun H."/>
            <person name="Yadav J.S."/>
            <person name="Pangilinan J."/>
            <person name="Larsson K.H."/>
            <person name="Matsuura K."/>
            <person name="Barry K."/>
            <person name="Labutti K."/>
            <person name="Kuo R."/>
            <person name="Ohm R.A."/>
            <person name="Bhattacharya S.S."/>
            <person name="Shirouzu T."/>
            <person name="Yoshinaga Y."/>
            <person name="Martin F.M."/>
            <person name="Grigoriev I.V."/>
            <person name="Hibbett D.S."/>
        </authorList>
    </citation>
    <scope>NUCLEOTIDE SEQUENCE [LARGE SCALE GENOMIC DNA]</scope>
    <source>
        <strain evidence="2 3">HHB12029</strain>
    </source>
</reference>
<dbReference type="AlphaFoldDB" id="A0A165JA65"/>
<dbReference type="Proteomes" id="UP000077266">
    <property type="component" value="Unassembled WGS sequence"/>
</dbReference>
<accession>A0A165JA65</accession>
<sequence>MSSPPTPFMPWVYSRDKTFLCRSLADSDFEAKAPKESRYHARAEASHLYELLTAPTSEAPRATKNTARDASPPSKDPPCSFYRAQCIHYGLQPFVAKATAKKHLLAAFGSGQTLVVPLDVVKRREELQQEWVVAKEAEEAKDRVYEAERERQRQEAELPMRLEREKDRRDAVAKFTTIVGDAVTATRSAKRLKKGAQITAKDKRVMYSVAVPRIPEEWITYGGMWLKMVQSPNTGHLWIHFEFNSFAGVIRSSVAPTRTHEPCSLTWRALTDGKLLYGADNTGVLTFLGDGKIHGTLMGSGLVDFEFAGERQDFWLSSDEIAKLNDSLLEWKQKYRAINSISDARTAAERAERIARHGSDFRMASEAMTRYPSIDPPEASDSEASVEDEDEDDDENESGSPGKLTTRDTEGKFRVYAPSLAKEWPEHASDMWLKIAHSKSGRHVWISFDLGVVSGVMRGSAPPKKSTTPCTLTWRGSEQGEGHTTFGKSNTACITFLGDGQLRGTIRGGFLGTKNVEFRGKAVPSPNTVWCMSVPGWKAKYRGINSAAQEHAAAARWGKWVSDAGTQGAPEESDSDAGGRGEPVRLGIRF</sequence>
<gene>
    <name evidence="2" type="ORF">EXIGLDRAFT_766971</name>
</gene>
<dbReference type="InParanoid" id="A0A165JA65"/>
<evidence type="ECO:0000256" key="1">
    <source>
        <dbReference type="SAM" id="MobiDB-lite"/>
    </source>
</evidence>
<evidence type="ECO:0000313" key="3">
    <source>
        <dbReference type="Proteomes" id="UP000077266"/>
    </source>
</evidence>